<evidence type="ECO:0000259" key="4">
    <source>
        <dbReference type="Pfam" id="PF20147"/>
    </source>
</evidence>
<dbReference type="GO" id="GO:0043657">
    <property type="term" value="C:host cell"/>
    <property type="evidence" value="ECO:0007669"/>
    <property type="project" value="UniProtKB-SubCell"/>
</dbReference>
<comment type="caution">
    <text evidence="5">The sequence shown here is derived from an EMBL/GenBank/DDBJ whole genome shotgun (WGS) entry which is preliminary data.</text>
</comment>
<feature type="non-terminal residue" evidence="5">
    <location>
        <position position="276"/>
    </location>
</feature>
<dbReference type="Pfam" id="PF20147">
    <property type="entry name" value="Crinkler"/>
    <property type="match status" value="1"/>
</dbReference>
<reference evidence="5" key="1">
    <citation type="journal article" date="2020" name="Fungal Divers.">
        <title>Resolving the Mortierellaceae phylogeny through synthesis of multi-gene phylogenetics and phylogenomics.</title>
        <authorList>
            <person name="Vandepol N."/>
            <person name="Liber J."/>
            <person name="Desiro A."/>
            <person name="Na H."/>
            <person name="Kennedy M."/>
            <person name="Barry K."/>
            <person name="Grigoriev I.V."/>
            <person name="Miller A.N."/>
            <person name="O'Donnell K."/>
            <person name="Stajich J.E."/>
            <person name="Bonito G."/>
        </authorList>
    </citation>
    <scope>NUCLEOTIDE SEQUENCE</scope>
    <source>
        <strain evidence="5">MES-2147</strain>
    </source>
</reference>
<evidence type="ECO:0000256" key="1">
    <source>
        <dbReference type="ARBA" id="ARBA00004340"/>
    </source>
</evidence>
<evidence type="ECO:0000313" key="6">
    <source>
        <dbReference type="Proteomes" id="UP000749646"/>
    </source>
</evidence>
<dbReference type="InterPro" id="IPR045379">
    <property type="entry name" value="Crinkler_N"/>
</dbReference>
<comment type="subcellular location">
    <subcellularLocation>
        <location evidence="1">Host cell</location>
    </subcellularLocation>
    <subcellularLocation>
        <location evidence="2">Secreted</location>
    </subcellularLocation>
</comment>
<gene>
    <name evidence="5" type="ORF">BGZ65_000807</name>
</gene>
<evidence type="ECO:0000256" key="2">
    <source>
        <dbReference type="ARBA" id="ARBA00004613"/>
    </source>
</evidence>
<keyword evidence="3" id="KW-0964">Secreted</keyword>
<dbReference type="Proteomes" id="UP000749646">
    <property type="component" value="Unassembled WGS sequence"/>
</dbReference>
<protein>
    <recommendedName>
        <fullName evidence="4">Crinkler effector protein N-terminal domain-containing protein</fullName>
    </recommendedName>
</protein>
<sequence length="276" mass="31542">KPIPTSWPIWCVVDGESTPFSVKVKSTESVDVLEEIKKEKSPRFDDIDADNSPSGSYDYQYTKHIDEETTPDNKIGARIAVSSGLIPGSFQDLKRHGRYSVDSLNIKTVIQEIVEIRLKKSGRTLDAIVIHMDEYQMFIDASQRGQKNRTWDEARQEFKLMLKEIGNVMRTPVDSSRRCIILSICTGTPAIDSKGAEYEITFKNTLARTVPRTTLAGSPGDDEVWDQLHFSIALHDTGFIPRFVSFFLQYYRLSTGNDWGHYLYKSVYDRYGMFEL</sequence>
<accession>A0A9P6SUR7</accession>
<proteinExistence type="predicted"/>
<evidence type="ECO:0000313" key="5">
    <source>
        <dbReference type="EMBL" id="KAG0004172.1"/>
    </source>
</evidence>
<evidence type="ECO:0000256" key="3">
    <source>
        <dbReference type="ARBA" id="ARBA00022525"/>
    </source>
</evidence>
<keyword evidence="6" id="KW-1185">Reference proteome</keyword>
<organism evidence="5 6">
    <name type="scientific">Modicella reniformis</name>
    <dbReference type="NCBI Taxonomy" id="1440133"/>
    <lineage>
        <taxon>Eukaryota</taxon>
        <taxon>Fungi</taxon>
        <taxon>Fungi incertae sedis</taxon>
        <taxon>Mucoromycota</taxon>
        <taxon>Mortierellomycotina</taxon>
        <taxon>Mortierellomycetes</taxon>
        <taxon>Mortierellales</taxon>
        <taxon>Mortierellaceae</taxon>
        <taxon>Modicella</taxon>
    </lineage>
</organism>
<name>A0A9P6SUR7_9FUNG</name>
<dbReference type="EMBL" id="JAAAHW010000286">
    <property type="protein sequence ID" value="KAG0004172.1"/>
    <property type="molecule type" value="Genomic_DNA"/>
</dbReference>
<dbReference type="GO" id="GO:0005576">
    <property type="term" value="C:extracellular region"/>
    <property type="evidence" value="ECO:0007669"/>
    <property type="project" value="UniProtKB-SubCell"/>
</dbReference>
<dbReference type="OrthoDB" id="2445612at2759"/>
<feature type="domain" description="Crinkler effector protein N-terminal" evidence="4">
    <location>
        <begin position="9"/>
        <end position="50"/>
    </location>
</feature>
<dbReference type="AlphaFoldDB" id="A0A9P6SUR7"/>